<name>B8KQR9_9GAMM</name>
<evidence type="ECO:0000313" key="3">
    <source>
        <dbReference type="Proteomes" id="UP000004699"/>
    </source>
</evidence>
<proteinExistence type="predicted"/>
<organism evidence="2 3">
    <name type="scientific">Luminiphilus syltensis NOR5-1B</name>
    <dbReference type="NCBI Taxonomy" id="565045"/>
    <lineage>
        <taxon>Bacteria</taxon>
        <taxon>Pseudomonadati</taxon>
        <taxon>Pseudomonadota</taxon>
        <taxon>Gammaproteobacteria</taxon>
        <taxon>Cellvibrionales</taxon>
        <taxon>Halieaceae</taxon>
        <taxon>Luminiphilus</taxon>
    </lineage>
</organism>
<accession>B8KQR9</accession>
<evidence type="ECO:0000313" key="2">
    <source>
        <dbReference type="EMBL" id="EED35150.1"/>
    </source>
</evidence>
<feature type="domain" description="(S)-ureidoglycine aminohydrolase cupin" evidence="1">
    <location>
        <begin position="44"/>
        <end position="114"/>
    </location>
</feature>
<dbReference type="STRING" id="565045.NOR51B_1095"/>
<protein>
    <submittedName>
        <fullName evidence="2">Transcriptional regulator</fullName>
    </submittedName>
</protein>
<gene>
    <name evidence="2" type="ORF">NOR51B_1095</name>
</gene>
<sequence>MSRSIADLINIAKSNASTERYPTPPEKCVKGAPIQEATTHFVADDKFYVGEWGAEAGCWRVTYTEHEYFRILSGHSVLRDHEGNAVDLRAGDEYCVPAGFEGEWEVIEPTRKTFVIYEP</sequence>
<dbReference type="OrthoDB" id="9799053at2"/>
<dbReference type="EMBL" id="DS999411">
    <property type="protein sequence ID" value="EED35150.1"/>
    <property type="molecule type" value="Genomic_DNA"/>
</dbReference>
<dbReference type="InterPro" id="IPR011051">
    <property type="entry name" value="RmlC_Cupin_sf"/>
</dbReference>
<dbReference type="Gene3D" id="2.60.120.10">
    <property type="entry name" value="Jelly Rolls"/>
    <property type="match status" value="1"/>
</dbReference>
<dbReference type="CDD" id="cd02227">
    <property type="entry name" value="cupin_TM1112-like"/>
    <property type="match status" value="1"/>
</dbReference>
<evidence type="ECO:0000259" key="1">
    <source>
        <dbReference type="Pfam" id="PF05899"/>
    </source>
</evidence>
<reference evidence="3" key="1">
    <citation type="journal article" date="2013" name="BMC Microbiol.">
        <title>Taxonomy and evolution of bacteriochlorophyll a-containing members of the OM60/NOR5 clade of marine gammaproteobacteria: description of Luminiphilus syltensis gen. nov., sp. nov., reclassification of Haliea rubra as Pseudohaliea rubra gen. nov., comb. nov., and emendation of Chromatocurvus halotolerans.</title>
        <authorList>
            <person name="Spring S."/>
            <person name="Riedel T."/>
            <person name="Sproer C."/>
            <person name="Yan S."/>
            <person name="Harder J."/>
            <person name="Fuchs B.M."/>
        </authorList>
    </citation>
    <scope>NUCLEOTIDE SEQUENCE [LARGE SCALE GENOMIC DNA]</scope>
    <source>
        <strain evidence="3">NOR51-B</strain>
    </source>
</reference>
<dbReference type="Proteomes" id="UP000004699">
    <property type="component" value="Unassembled WGS sequence"/>
</dbReference>
<dbReference type="eggNOG" id="COG3450">
    <property type="taxonomic scope" value="Bacteria"/>
</dbReference>
<dbReference type="HOGENOM" id="CLU_147448_1_1_6"/>
<keyword evidence="3" id="KW-1185">Reference proteome</keyword>
<dbReference type="InterPro" id="IPR014710">
    <property type="entry name" value="RmlC-like_jellyroll"/>
</dbReference>
<dbReference type="InterPro" id="IPR008579">
    <property type="entry name" value="UGlyAH_Cupin_dom"/>
</dbReference>
<dbReference type="AlphaFoldDB" id="B8KQR9"/>
<dbReference type="PANTHER" id="PTHR40943:SF2">
    <property type="entry name" value="(S)-UREIDOGLYCINE AMINOHYDROLASE CUPIN DOMAIN-CONTAINING PROTEIN"/>
    <property type="match status" value="1"/>
</dbReference>
<dbReference type="Pfam" id="PF05899">
    <property type="entry name" value="Cupin_3"/>
    <property type="match status" value="1"/>
</dbReference>
<dbReference type="SUPFAM" id="SSF51182">
    <property type="entry name" value="RmlC-like cupins"/>
    <property type="match status" value="1"/>
</dbReference>
<dbReference type="RefSeq" id="WP_009019896.1">
    <property type="nucleotide sequence ID" value="NZ_DS999411.1"/>
</dbReference>
<dbReference type="PANTHER" id="PTHR40943">
    <property type="entry name" value="CYTOPLASMIC PROTEIN-RELATED"/>
    <property type="match status" value="1"/>
</dbReference>